<keyword evidence="1" id="KW-0175">Coiled coil</keyword>
<proteinExistence type="predicted"/>
<name>A0AAV8WGP1_9CUCU</name>
<protein>
    <submittedName>
        <fullName evidence="3">Uncharacterized protein</fullName>
    </submittedName>
</protein>
<dbReference type="EMBL" id="JANEYG010000002">
    <property type="protein sequence ID" value="KAJ8924911.1"/>
    <property type="molecule type" value="Genomic_DNA"/>
</dbReference>
<dbReference type="PANTHER" id="PTHR21683">
    <property type="entry name" value="COILED-COIL DOMAIN-CONTAINING PROTEIN 42 LIKE-2-LIKE-RELATED"/>
    <property type="match status" value="1"/>
</dbReference>
<accession>A0AAV8WGP1</accession>
<reference evidence="3 4" key="1">
    <citation type="journal article" date="2023" name="Insect Mol. Biol.">
        <title>Genome sequencing provides insights into the evolution of gene families encoding plant cell wall-degrading enzymes in longhorned beetles.</title>
        <authorList>
            <person name="Shin N.R."/>
            <person name="Okamura Y."/>
            <person name="Kirsch R."/>
            <person name="Pauchet Y."/>
        </authorList>
    </citation>
    <scope>NUCLEOTIDE SEQUENCE [LARGE SCALE GENOMIC DNA]</scope>
    <source>
        <strain evidence="3">EAD_L_NR</strain>
    </source>
</reference>
<evidence type="ECO:0000313" key="4">
    <source>
        <dbReference type="Proteomes" id="UP001159042"/>
    </source>
</evidence>
<dbReference type="Proteomes" id="UP001159042">
    <property type="component" value="Unassembled WGS sequence"/>
</dbReference>
<dbReference type="AlphaFoldDB" id="A0AAV8WGP1"/>
<evidence type="ECO:0000256" key="1">
    <source>
        <dbReference type="SAM" id="Coils"/>
    </source>
</evidence>
<dbReference type="InterPro" id="IPR051147">
    <property type="entry name" value="CFAP_domain-containing"/>
</dbReference>
<comment type="caution">
    <text evidence="3">The sequence shown here is derived from an EMBL/GenBank/DDBJ whole genome shotgun (WGS) entry which is preliminary data.</text>
</comment>
<sequence length="1263" mass="147799">MEDELSIVSAPDQLPIVEQSSVVTAEEPLKAIPPKFLPKKIKSKKLQDILKPKTSIKRRYFTSGVKVNRSNVRTFENESSPFEFPKDFEEFAHKVLTKAWRNDVRVKELEKKVFQRTSYNDRQKRDLLNRLYVEEPQLEAGKAALDIDPNYFSVVEGKYCRPIPDRVDIRQYIQTVRESLRTKIVIGFREDDIMLIDETMKLEQRMIDMIRENLQTYINIFEEFLILDHRSAMSILQEAEVSSTLAYDKYNEYNLVVKRHGSLRSSLFNLEMKWKQCKSYHRFLYNVSPMTWRLERLAQKSDRRSIYLMDEGPEDMTGIFGNLRKSIVEKGLSVMDILNEFSDEIESDMTPELYFTHPEQLLDVFRFVEQQNLSSLLHSEELAAPLASIKESMRSAEEKFDREIKQLQEIIDKLELGISWEEQRVKYLEEFAVDLISSELKKILMDEDILNLYVYVEDVYESGVAPNDANHNIWEMMKEIEEKYRSELLSLDKVPSEQVALLEGNYYREQLVVMKLAERAARQFAELEQITTSLMKTYTPVPEKRGKDAKFRSLPTKPPRKPEELERELTGEEKEFLEFFTDYCDSMGDPRDFVRKAEERVSDASEESEHNKLKGKQIDSGIRFKTFTVNVDSSSSSSFDQLIINEEKSEESDKVPLQAARPKVRLKNRRSKKLQKVLEPHQPVVNRYFTAGVKVNAGNARDVEKEPSPFSYPKDMQEFAHKVLNNAWREDARIRELKQKYYNKQSNRGKDVVDLLNRLYVDLPPQPDDASQNVGDIDTNYYEIVQGRPIQEKLDIRQYVETVRDSLRTKVITGYRQDDIILIEETLFLEQKMIDIVKDNLQTYINAFEEFLITDHTSAMELLRESDTASQAVYTKYDEYKAISKRYSSLTTSLFTLEEKWRTLKMYQRFLHSVSPMQWKMAQEQGHMRRASIYVSQYADQDIFTTYRSSILKEGVTLEDIVSEFQDETSLDTPPALYFTEPEQLMEVFRFIEMQNLNALLHSEELSLPLEEVKAATKDAVTAFNLEIKNLQEIIDNLEGGIRWEEAQAVYLERLTENLLATEFKNLIHNDEFLSLFIIVEDIYESKIGPNDTSMGMVYMMKAIEEDYRKELLLMDKVPSKEVVVLERAYYAEESLTMKLAEKAAKDFAYMETVISNMKKAFEPPKRTRNVKEMKRRTTPKNPPKKIQPPPRSLTEAEEDYLEFFTEFCKYTDDPKEFGVDINLETSDQVEVIEEAVTELQMLPSMLEQIRALQKCKSKQLGQ</sequence>
<organism evidence="3 4">
    <name type="scientific">Exocentrus adspersus</name>
    <dbReference type="NCBI Taxonomy" id="1586481"/>
    <lineage>
        <taxon>Eukaryota</taxon>
        <taxon>Metazoa</taxon>
        <taxon>Ecdysozoa</taxon>
        <taxon>Arthropoda</taxon>
        <taxon>Hexapoda</taxon>
        <taxon>Insecta</taxon>
        <taxon>Pterygota</taxon>
        <taxon>Neoptera</taxon>
        <taxon>Endopterygota</taxon>
        <taxon>Coleoptera</taxon>
        <taxon>Polyphaga</taxon>
        <taxon>Cucujiformia</taxon>
        <taxon>Chrysomeloidea</taxon>
        <taxon>Cerambycidae</taxon>
        <taxon>Lamiinae</taxon>
        <taxon>Acanthocinini</taxon>
        <taxon>Exocentrus</taxon>
    </lineage>
</organism>
<feature type="region of interest" description="Disordered" evidence="2">
    <location>
        <begin position="545"/>
        <end position="568"/>
    </location>
</feature>
<gene>
    <name evidence="3" type="ORF">NQ315_001068</name>
</gene>
<evidence type="ECO:0000313" key="3">
    <source>
        <dbReference type="EMBL" id="KAJ8924911.1"/>
    </source>
</evidence>
<dbReference type="PANTHER" id="PTHR21683:SF3">
    <property type="entry name" value="CILIA AND FLAGELLA ASSOCIATED PROTEIN 100"/>
    <property type="match status" value="1"/>
</dbReference>
<feature type="coiled-coil region" evidence="1">
    <location>
        <begin position="386"/>
        <end position="417"/>
    </location>
</feature>
<feature type="region of interest" description="Disordered" evidence="2">
    <location>
        <begin position="1166"/>
        <end position="1193"/>
    </location>
</feature>
<evidence type="ECO:0000256" key="2">
    <source>
        <dbReference type="SAM" id="MobiDB-lite"/>
    </source>
</evidence>
<keyword evidence="4" id="KW-1185">Reference proteome</keyword>